<accession>A0A9I9EKH7</accession>
<proteinExistence type="predicted"/>
<dbReference type="AlphaFoldDB" id="A0A9I9EKH7"/>
<dbReference type="EnsemblPlants" id="MELO3C035059.2.1">
    <property type="protein sequence ID" value="MELO3C035059.2.1"/>
    <property type="gene ID" value="MELO3C035059.2"/>
</dbReference>
<protein>
    <submittedName>
        <fullName evidence="1">Uncharacterized protein</fullName>
    </submittedName>
</protein>
<name>A0A9I9EKH7_CUCME</name>
<sequence length="225" mass="25857">MKLRIFFFTFWEHTNPPSLSQLLLHLPFLPPFLFFIRPRRPSSDTPPRECCCCSTYLHYHSCQLWNAGFIVPLQSVALEILVVVQPLRSSELDLFTKLRLEFRKPLECCPSKIRQNRSGKNVLSIRELGLAACFLMDMDHMSTIIGLVFSILPMVGLDECCYYCGWLDIARVRLTTFVLKVPSLDSDYFLTYESNGHSNGEVGKLLINEFSGSLKLCWDHALIND</sequence>
<organism evidence="1">
    <name type="scientific">Cucumis melo</name>
    <name type="common">Muskmelon</name>
    <dbReference type="NCBI Taxonomy" id="3656"/>
    <lineage>
        <taxon>Eukaryota</taxon>
        <taxon>Viridiplantae</taxon>
        <taxon>Streptophyta</taxon>
        <taxon>Embryophyta</taxon>
        <taxon>Tracheophyta</taxon>
        <taxon>Spermatophyta</taxon>
        <taxon>Magnoliopsida</taxon>
        <taxon>eudicotyledons</taxon>
        <taxon>Gunneridae</taxon>
        <taxon>Pentapetalae</taxon>
        <taxon>rosids</taxon>
        <taxon>fabids</taxon>
        <taxon>Cucurbitales</taxon>
        <taxon>Cucurbitaceae</taxon>
        <taxon>Benincaseae</taxon>
        <taxon>Cucumis</taxon>
    </lineage>
</organism>
<dbReference type="Gramene" id="MELO3C035059.2.1">
    <property type="protein sequence ID" value="MELO3C035059.2.1"/>
    <property type="gene ID" value="MELO3C035059.2"/>
</dbReference>
<evidence type="ECO:0000313" key="1">
    <source>
        <dbReference type="EnsemblPlants" id="MELO3C035059.2.1"/>
    </source>
</evidence>
<reference evidence="1" key="1">
    <citation type="submission" date="2023-03" db="UniProtKB">
        <authorList>
            <consortium name="EnsemblPlants"/>
        </authorList>
    </citation>
    <scope>IDENTIFICATION</scope>
</reference>